<dbReference type="Proteomes" id="UP001188597">
    <property type="component" value="Unassembled WGS sequence"/>
</dbReference>
<evidence type="ECO:0000313" key="3">
    <source>
        <dbReference type="Proteomes" id="UP001188597"/>
    </source>
</evidence>
<proteinExistence type="predicted"/>
<keyword evidence="1" id="KW-1133">Transmembrane helix</keyword>
<reference evidence="2" key="1">
    <citation type="submission" date="2022-12" db="EMBL/GenBank/DDBJ databases">
        <title>Draft genome assemblies for two species of Escallonia (Escalloniales).</title>
        <authorList>
            <person name="Chanderbali A."/>
            <person name="Dervinis C."/>
            <person name="Anghel I."/>
            <person name="Soltis D."/>
            <person name="Soltis P."/>
            <person name="Zapata F."/>
        </authorList>
    </citation>
    <scope>NUCLEOTIDE SEQUENCE</scope>
    <source>
        <strain evidence="2">UCBG64.0493</strain>
        <tissue evidence="2">Leaf</tissue>
    </source>
</reference>
<organism evidence="2 3">
    <name type="scientific">Escallonia herrerae</name>
    <dbReference type="NCBI Taxonomy" id="1293975"/>
    <lineage>
        <taxon>Eukaryota</taxon>
        <taxon>Viridiplantae</taxon>
        <taxon>Streptophyta</taxon>
        <taxon>Embryophyta</taxon>
        <taxon>Tracheophyta</taxon>
        <taxon>Spermatophyta</taxon>
        <taxon>Magnoliopsida</taxon>
        <taxon>eudicotyledons</taxon>
        <taxon>Gunneridae</taxon>
        <taxon>Pentapetalae</taxon>
        <taxon>asterids</taxon>
        <taxon>campanulids</taxon>
        <taxon>Escalloniales</taxon>
        <taxon>Escalloniaceae</taxon>
        <taxon>Escallonia</taxon>
    </lineage>
</organism>
<keyword evidence="1" id="KW-0472">Membrane</keyword>
<gene>
    <name evidence="2" type="ORF">RJ639_001419</name>
</gene>
<dbReference type="PANTHER" id="PTHR33264:SF27">
    <property type="entry name" value="TRANSMEMBRANE PROTEIN"/>
    <property type="match status" value="1"/>
</dbReference>
<protein>
    <submittedName>
        <fullName evidence="2">Uncharacterized protein</fullName>
    </submittedName>
</protein>
<keyword evidence="1" id="KW-0812">Transmembrane</keyword>
<dbReference type="PANTHER" id="PTHR33264">
    <property type="entry name" value="EXPRESSED PROTEIN"/>
    <property type="match status" value="1"/>
</dbReference>
<name>A0AA88X7D3_9ASTE</name>
<feature type="transmembrane region" description="Helical" evidence="1">
    <location>
        <begin position="6"/>
        <end position="31"/>
    </location>
</feature>
<dbReference type="AlphaFoldDB" id="A0AA88X7D3"/>
<dbReference type="EMBL" id="JAVXUP010000037">
    <property type="protein sequence ID" value="KAK3041317.1"/>
    <property type="molecule type" value="Genomic_DNA"/>
</dbReference>
<sequence length="187" mass="21342">MEDPNLLAAECIVISCCCQCLTLQILVFILLKLPYNIVRRTKKFVKKKLGKRKREGKIIQSDTSRIVNEAIRSHSGSFRIQLDGSSVNKCDGFACCMEEAEKVLKELSEKAMYKVAFNHVISLPMLMDLGGSDAKDGTNKYREQPFQNASDNLEYRMAGHTAHCWTYTCWTALAVNSPEWNWRQRDP</sequence>
<accession>A0AA88X7D3</accession>
<evidence type="ECO:0000256" key="1">
    <source>
        <dbReference type="SAM" id="Phobius"/>
    </source>
</evidence>
<comment type="caution">
    <text evidence="2">The sequence shown here is derived from an EMBL/GenBank/DDBJ whole genome shotgun (WGS) entry which is preliminary data.</text>
</comment>
<evidence type="ECO:0000313" key="2">
    <source>
        <dbReference type="EMBL" id="KAK3041317.1"/>
    </source>
</evidence>
<keyword evidence="3" id="KW-1185">Reference proteome</keyword>